<evidence type="ECO:0000259" key="1">
    <source>
        <dbReference type="Pfam" id="PF05239"/>
    </source>
</evidence>
<dbReference type="PANTHER" id="PTHR40061:SF1">
    <property type="entry name" value="SPORULATION PROTEIN YLMC-RELATED"/>
    <property type="match status" value="1"/>
</dbReference>
<dbReference type="InterPro" id="IPR014238">
    <property type="entry name" value="Spore_YlmC/YmxH"/>
</dbReference>
<gene>
    <name evidence="2" type="ORF">EDC14_103227</name>
</gene>
<dbReference type="Gene3D" id="2.30.30.240">
    <property type="entry name" value="PRC-barrel domain"/>
    <property type="match status" value="1"/>
</dbReference>
<dbReference type="AlphaFoldDB" id="A0A4R1R828"/>
<dbReference type="InterPro" id="IPR027275">
    <property type="entry name" value="PRC-brl_dom"/>
</dbReference>
<organism evidence="2 3">
    <name type="scientific">Hydrogenispora ethanolica</name>
    <dbReference type="NCBI Taxonomy" id="1082276"/>
    <lineage>
        <taxon>Bacteria</taxon>
        <taxon>Bacillati</taxon>
        <taxon>Bacillota</taxon>
        <taxon>Hydrogenispora</taxon>
    </lineage>
</organism>
<reference evidence="2 3" key="1">
    <citation type="submission" date="2019-03" db="EMBL/GenBank/DDBJ databases">
        <title>Genomic Encyclopedia of Type Strains, Phase IV (KMG-IV): sequencing the most valuable type-strain genomes for metagenomic binning, comparative biology and taxonomic classification.</title>
        <authorList>
            <person name="Goeker M."/>
        </authorList>
    </citation>
    <scope>NUCLEOTIDE SEQUENCE [LARGE SCALE GENOMIC DNA]</scope>
    <source>
        <strain evidence="2 3">LX-B</strain>
    </source>
</reference>
<keyword evidence="3" id="KW-1185">Reference proteome</keyword>
<dbReference type="PANTHER" id="PTHR40061">
    <property type="entry name" value="SPORULATION PROTEIN YLMC-RELATED"/>
    <property type="match status" value="1"/>
</dbReference>
<dbReference type="InterPro" id="IPR011033">
    <property type="entry name" value="PRC_barrel-like_sf"/>
</dbReference>
<dbReference type="Proteomes" id="UP000295008">
    <property type="component" value="Unassembled WGS sequence"/>
</dbReference>
<dbReference type="NCBIfam" id="TIGR02888">
    <property type="entry name" value="spore_YlmC_YmxH"/>
    <property type="match status" value="1"/>
</dbReference>
<evidence type="ECO:0000313" key="2">
    <source>
        <dbReference type="EMBL" id="TCL61794.1"/>
    </source>
</evidence>
<dbReference type="SUPFAM" id="SSF50346">
    <property type="entry name" value="PRC-barrel domain"/>
    <property type="match status" value="1"/>
</dbReference>
<dbReference type="Pfam" id="PF05239">
    <property type="entry name" value="PRC"/>
    <property type="match status" value="1"/>
</dbReference>
<protein>
    <submittedName>
        <fullName evidence="2">YlmC/YmxH family sporulation protein</fullName>
    </submittedName>
</protein>
<sequence length="88" mass="9919">MRASELDGKEVIDIQSGERYGVLKKSELLLDLSTGTVESLVIVKRGWTGRDVEVKTIPWRSIQKISDELILFEDRETTASGETDPRNI</sequence>
<dbReference type="EMBL" id="SLUN01000032">
    <property type="protein sequence ID" value="TCL61794.1"/>
    <property type="molecule type" value="Genomic_DNA"/>
</dbReference>
<name>A0A4R1R828_HYDET</name>
<dbReference type="RefSeq" id="WP_165908177.1">
    <property type="nucleotide sequence ID" value="NZ_SLUN01000032.1"/>
</dbReference>
<evidence type="ECO:0000313" key="3">
    <source>
        <dbReference type="Proteomes" id="UP000295008"/>
    </source>
</evidence>
<comment type="caution">
    <text evidence="2">The sequence shown here is derived from an EMBL/GenBank/DDBJ whole genome shotgun (WGS) entry which is preliminary data.</text>
</comment>
<accession>A0A4R1R828</accession>
<feature type="domain" description="PRC-barrel" evidence="1">
    <location>
        <begin position="1"/>
        <end position="76"/>
    </location>
</feature>
<proteinExistence type="predicted"/>